<dbReference type="PANTHER" id="PTHR32322:SF2">
    <property type="entry name" value="EAMA DOMAIN-CONTAINING PROTEIN"/>
    <property type="match status" value="1"/>
</dbReference>
<evidence type="ECO:0000259" key="7">
    <source>
        <dbReference type="Pfam" id="PF00892"/>
    </source>
</evidence>
<dbReference type="InterPro" id="IPR037185">
    <property type="entry name" value="EmrE-like"/>
</dbReference>
<dbReference type="KEGG" id="pin:Ping_1804"/>
<dbReference type="AlphaFoldDB" id="A1SVR6"/>
<feature type="domain" description="EamA" evidence="7">
    <location>
        <begin position="3"/>
        <end position="134"/>
    </location>
</feature>
<evidence type="ECO:0000256" key="2">
    <source>
        <dbReference type="ARBA" id="ARBA00007362"/>
    </source>
</evidence>
<feature type="transmembrane region" description="Helical" evidence="6">
    <location>
        <begin position="118"/>
        <end position="135"/>
    </location>
</feature>
<accession>A1SVR6</accession>
<dbReference type="HOGENOM" id="CLU_033863_4_1_6"/>
<reference evidence="8 9" key="1">
    <citation type="submission" date="2007-01" db="EMBL/GenBank/DDBJ databases">
        <title>Complete sequence of Psychromonas ingrahamii 37.</title>
        <authorList>
            <consortium name="US DOE Joint Genome Institute"/>
            <person name="Copeland A."/>
            <person name="Lucas S."/>
            <person name="Lapidus A."/>
            <person name="Barry K."/>
            <person name="Detter J.C."/>
            <person name="Glavina del Rio T."/>
            <person name="Hammon N."/>
            <person name="Israni S."/>
            <person name="Dalin E."/>
            <person name="Tice H."/>
            <person name="Pitluck S."/>
            <person name="Thompson L.S."/>
            <person name="Brettin T."/>
            <person name="Bruce D."/>
            <person name="Han C."/>
            <person name="Tapia R."/>
            <person name="Schmutz J."/>
            <person name="Larimer F."/>
            <person name="Land M."/>
            <person name="Hauser L."/>
            <person name="Kyrpides N."/>
            <person name="Ivanova N."/>
            <person name="Staley J."/>
            <person name="Richardson P."/>
        </authorList>
    </citation>
    <scope>NUCLEOTIDE SEQUENCE [LARGE SCALE GENOMIC DNA]</scope>
    <source>
        <strain evidence="8 9">37</strain>
    </source>
</reference>
<comment type="subcellular location">
    <subcellularLocation>
        <location evidence="1">Membrane</location>
        <topology evidence="1">Multi-pass membrane protein</topology>
    </subcellularLocation>
</comment>
<feature type="transmembrane region" description="Helical" evidence="6">
    <location>
        <begin position="90"/>
        <end position="111"/>
    </location>
</feature>
<proteinExistence type="inferred from homology"/>
<feature type="transmembrane region" description="Helical" evidence="6">
    <location>
        <begin position="64"/>
        <end position="84"/>
    </location>
</feature>
<evidence type="ECO:0000256" key="4">
    <source>
        <dbReference type="ARBA" id="ARBA00022989"/>
    </source>
</evidence>
<organism evidence="8 9">
    <name type="scientific">Psychromonas ingrahamii (strain DSM 17664 / CCUG 51855 / 37)</name>
    <dbReference type="NCBI Taxonomy" id="357804"/>
    <lineage>
        <taxon>Bacteria</taxon>
        <taxon>Pseudomonadati</taxon>
        <taxon>Pseudomonadota</taxon>
        <taxon>Gammaproteobacteria</taxon>
        <taxon>Alteromonadales</taxon>
        <taxon>Psychromonadaceae</taxon>
        <taxon>Psychromonas</taxon>
    </lineage>
</organism>
<name>A1SVR6_PSYIN</name>
<dbReference type="RefSeq" id="WP_011770141.1">
    <property type="nucleotide sequence ID" value="NC_008709.1"/>
</dbReference>
<comment type="similarity">
    <text evidence="2">Belongs to the EamA transporter family.</text>
</comment>
<feature type="transmembrane region" description="Helical" evidence="6">
    <location>
        <begin position="177"/>
        <end position="196"/>
    </location>
</feature>
<dbReference type="PANTHER" id="PTHR32322">
    <property type="entry name" value="INNER MEMBRANE TRANSPORTER"/>
    <property type="match status" value="1"/>
</dbReference>
<keyword evidence="9" id="KW-1185">Reference proteome</keyword>
<feature type="transmembrane region" description="Helical" evidence="6">
    <location>
        <begin position="147"/>
        <end position="165"/>
    </location>
</feature>
<evidence type="ECO:0000313" key="8">
    <source>
        <dbReference type="EMBL" id="ABM03581.1"/>
    </source>
</evidence>
<dbReference type="eggNOG" id="COG0697">
    <property type="taxonomic scope" value="Bacteria"/>
</dbReference>
<protein>
    <submittedName>
        <fullName evidence="8">Hypothetical transmembrane protein DUF6</fullName>
    </submittedName>
</protein>
<gene>
    <name evidence="8" type="ordered locus">Ping_1804</name>
</gene>
<keyword evidence="3 6" id="KW-0812">Transmembrane</keyword>
<keyword evidence="4 6" id="KW-1133">Transmembrane helix</keyword>
<evidence type="ECO:0000256" key="1">
    <source>
        <dbReference type="ARBA" id="ARBA00004141"/>
    </source>
</evidence>
<sequence length="296" mass="32657">MPASLCLIIATFLWGSSFVALKYAIEFYDPTFVIFLRMLITLITCTFFWRWIKRFSYRKGDWKFLISMSLAEPCLYFLFEGIALQNTSASQAGVLVSCLPILIAILAFYILREQLSKAILAGFTLCISGSILLTIMSPSSAHASNPLLGNFVEFLAMICAAYYSVSIKYLSGRYSPFALIALQGLSGTLFFAPFLLFNDLPVTHNSNALLNILYLGTVVTFGAYGLYNYALTRVSVLTAASFSNLIPIFSLMLSAIILGERLNSAQWLSIAIVFLGIIISQKHKSVTPASAEIQSI</sequence>
<dbReference type="STRING" id="357804.Ping_1804"/>
<feature type="transmembrane region" description="Helical" evidence="6">
    <location>
        <begin position="264"/>
        <end position="280"/>
    </location>
</feature>
<feature type="transmembrane region" description="Helical" evidence="6">
    <location>
        <begin position="208"/>
        <end position="227"/>
    </location>
</feature>
<dbReference type="InterPro" id="IPR000620">
    <property type="entry name" value="EamA_dom"/>
</dbReference>
<dbReference type="SUPFAM" id="SSF103481">
    <property type="entry name" value="Multidrug resistance efflux transporter EmrE"/>
    <property type="match status" value="2"/>
</dbReference>
<dbReference type="GO" id="GO:0016020">
    <property type="term" value="C:membrane"/>
    <property type="evidence" value="ECO:0007669"/>
    <property type="project" value="UniProtKB-SubCell"/>
</dbReference>
<evidence type="ECO:0000256" key="6">
    <source>
        <dbReference type="SAM" id="Phobius"/>
    </source>
</evidence>
<dbReference type="InterPro" id="IPR050638">
    <property type="entry name" value="AA-Vitamin_Transporters"/>
</dbReference>
<dbReference type="EMBL" id="CP000510">
    <property type="protein sequence ID" value="ABM03581.1"/>
    <property type="molecule type" value="Genomic_DNA"/>
</dbReference>
<feature type="transmembrane region" description="Helical" evidence="6">
    <location>
        <begin position="32"/>
        <end position="52"/>
    </location>
</feature>
<evidence type="ECO:0000313" key="9">
    <source>
        <dbReference type="Proteomes" id="UP000000639"/>
    </source>
</evidence>
<dbReference type="Proteomes" id="UP000000639">
    <property type="component" value="Chromosome"/>
</dbReference>
<dbReference type="OrthoDB" id="5584577at2"/>
<keyword evidence="5 6" id="KW-0472">Membrane</keyword>
<feature type="domain" description="EamA" evidence="7">
    <location>
        <begin position="149"/>
        <end position="279"/>
    </location>
</feature>
<dbReference type="Pfam" id="PF00892">
    <property type="entry name" value="EamA"/>
    <property type="match status" value="2"/>
</dbReference>
<evidence type="ECO:0000256" key="5">
    <source>
        <dbReference type="ARBA" id="ARBA00023136"/>
    </source>
</evidence>
<feature type="transmembrane region" description="Helical" evidence="6">
    <location>
        <begin position="234"/>
        <end position="258"/>
    </location>
</feature>
<evidence type="ECO:0000256" key="3">
    <source>
        <dbReference type="ARBA" id="ARBA00022692"/>
    </source>
</evidence>